<name>A0ABW7IC95_9RHOB</name>
<evidence type="ECO:0000259" key="1">
    <source>
        <dbReference type="Pfam" id="PF13468"/>
    </source>
</evidence>
<proteinExistence type="predicted"/>
<dbReference type="Gene3D" id="3.10.180.10">
    <property type="entry name" value="2,3-Dihydroxybiphenyl 1,2-Dioxygenase, domain 1"/>
    <property type="match status" value="1"/>
</dbReference>
<accession>A0ABW7IC95</accession>
<evidence type="ECO:0000313" key="3">
    <source>
        <dbReference type="Proteomes" id="UP001607157"/>
    </source>
</evidence>
<protein>
    <submittedName>
        <fullName evidence="2">VOC family protein</fullName>
    </submittedName>
</protein>
<evidence type="ECO:0000313" key="2">
    <source>
        <dbReference type="EMBL" id="MFH0255462.1"/>
    </source>
</evidence>
<comment type="caution">
    <text evidence="2">The sequence shown here is derived from an EMBL/GenBank/DDBJ whole genome shotgun (WGS) entry which is preliminary data.</text>
</comment>
<dbReference type="Proteomes" id="UP001607157">
    <property type="component" value="Unassembled WGS sequence"/>
</dbReference>
<gene>
    <name evidence="2" type="ORF">ACGRVM_16270</name>
</gene>
<reference evidence="2 3" key="1">
    <citation type="submission" date="2024-10" db="EMBL/GenBank/DDBJ databases">
        <authorList>
            <person name="Yang X.-N."/>
        </authorList>
    </citation>
    <scope>NUCLEOTIDE SEQUENCE [LARGE SCALE GENOMIC DNA]</scope>
    <source>
        <strain evidence="2 3">CAU 1059</strain>
    </source>
</reference>
<dbReference type="RefSeq" id="WP_377173245.1">
    <property type="nucleotide sequence ID" value="NZ_JBHTJC010000008.1"/>
</dbReference>
<dbReference type="InterPro" id="IPR025870">
    <property type="entry name" value="Glyoxalase-like_dom"/>
</dbReference>
<feature type="domain" description="Glyoxalase-like" evidence="1">
    <location>
        <begin position="7"/>
        <end position="185"/>
    </location>
</feature>
<dbReference type="PANTHER" id="PTHR40265">
    <property type="entry name" value="BLL2707 PROTEIN"/>
    <property type="match status" value="1"/>
</dbReference>
<dbReference type="Pfam" id="PF13468">
    <property type="entry name" value="Glyoxalase_3"/>
    <property type="match status" value="1"/>
</dbReference>
<dbReference type="EMBL" id="JBIHMM010000008">
    <property type="protein sequence ID" value="MFH0255462.1"/>
    <property type="molecule type" value="Genomic_DNA"/>
</dbReference>
<sequence length="296" mass="31735">MNVPFGLDHPLIAVHDIDALRQRLISLGFAMTPVGRHPWGTSTSLAMFHGCLLEIMGVYDASLTSAHPAGDFRFGRHVHAHLQKREGIALTALHSLDAGRDAERAERAGWKVAGRLEFGRDVTLPDGRAGRTKTSLALIPNPNWPRLSFFLCQQHRPDLIYVPEWMQHPNSVSGYAGSSVMAGPEDTAAISRHLSTIYGAPEAIEGGVAFDTGNGALRVLTPAAIETRYGALSPALGTQAAPAIVALDLVYEDEARLAACLDASGLAYRQDGVRYWLSDAALTGNTVLAFGPRHGA</sequence>
<keyword evidence="3" id="KW-1185">Reference proteome</keyword>
<dbReference type="SUPFAM" id="SSF54593">
    <property type="entry name" value="Glyoxalase/Bleomycin resistance protein/Dihydroxybiphenyl dioxygenase"/>
    <property type="match status" value="1"/>
</dbReference>
<organism evidence="2 3">
    <name type="scientific">Roseovarius aquimarinus</name>
    <dbReference type="NCBI Taxonomy" id="1229156"/>
    <lineage>
        <taxon>Bacteria</taxon>
        <taxon>Pseudomonadati</taxon>
        <taxon>Pseudomonadota</taxon>
        <taxon>Alphaproteobacteria</taxon>
        <taxon>Rhodobacterales</taxon>
        <taxon>Roseobacteraceae</taxon>
        <taxon>Roseovarius</taxon>
    </lineage>
</organism>
<dbReference type="PANTHER" id="PTHR40265:SF1">
    <property type="entry name" value="GLYOXALASE-LIKE DOMAIN-CONTAINING PROTEIN"/>
    <property type="match status" value="1"/>
</dbReference>
<dbReference type="InterPro" id="IPR029068">
    <property type="entry name" value="Glyas_Bleomycin-R_OHBP_Dase"/>
</dbReference>